<organism evidence="1">
    <name type="scientific">Ixodes ricinus</name>
    <name type="common">Common tick</name>
    <name type="synonym">Acarus ricinus</name>
    <dbReference type="NCBI Taxonomy" id="34613"/>
    <lineage>
        <taxon>Eukaryota</taxon>
        <taxon>Metazoa</taxon>
        <taxon>Ecdysozoa</taxon>
        <taxon>Arthropoda</taxon>
        <taxon>Chelicerata</taxon>
        <taxon>Arachnida</taxon>
        <taxon>Acari</taxon>
        <taxon>Parasitiformes</taxon>
        <taxon>Ixodida</taxon>
        <taxon>Ixodoidea</taxon>
        <taxon>Ixodidae</taxon>
        <taxon>Ixodinae</taxon>
        <taxon>Ixodes</taxon>
    </lineage>
</organism>
<proteinExistence type="predicted"/>
<name>A0A6B0V0Z3_IXORI</name>
<accession>A0A6B0V0Z3</accession>
<sequence length="186" mass="20182">MAAAALEVLSTVCACSRSSPLNLRGRLFALRALAALAPPRWGDFLGRPGPLRRGSAPGWSPETTPVSSERCFCRRGVLRGALGRRFTGSFSSLLSWPLLSPAEPGGLPGEGPLLLHQSDQARRVVGPSTRQSSLRESLDDESWLRLPLQQLPLADRWPLLPAPLPRRLRDELLDASSSLSLGFLSR</sequence>
<protein>
    <submittedName>
        <fullName evidence="1">Uncharacterized protein</fullName>
    </submittedName>
</protein>
<dbReference type="AlphaFoldDB" id="A0A6B0V0Z3"/>
<dbReference type="EMBL" id="GIFC01013352">
    <property type="protein sequence ID" value="MXU95435.1"/>
    <property type="molecule type" value="Transcribed_RNA"/>
</dbReference>
<evidence type="ECO:0000313" key="1">
    <source>
        <dbReference type="EMBL" id="MXU95435.1"/>
    </source>
</evidence>
<reference evidence="1" key="1">
    <citation type="submission" date="2019-12" db="EMBL/GenBank/DDBJ databases">
        <title>An insight into the sialome of adult female Ixodes ricinus ticks feeding for 6 days.</title>
        <authorList>
            <person name="Perner J."/>
            <person name="Ribeiro J.M.C."/>
        </authorList>
    </citation>
    <scope>NUCLEOTIDE SEQUENCE</scope>
    <source>
        <strain evidence="1">Semi-engorged</strain>
        <tissue evidence="1">Salivary glands</tissue>
    </source>
</reference>